<name>A0A0G0T085_9BACT</name>
<keyword evidence="1" id="KW-1133">Transmembrane helix</keyword>
<dbReference type="EMBL" id="LBXN01000078">
    <property type="protein sequence ID" value="KKR31227.1"/>
    <property type="molecule type" value="Genomic_DNA"/>
</dbReference>
<keyword evidence="1" id="KW-0812">Transmembrane</keyword>
<evidence type="ECO:0000313" key="2">
    <source>
        <dbReference type="EMBL" id="KKR31227.1"/>
    </source>
</evidence>
<feature type="transmembrane region" description="Helical" evidence="1">
    <location>
        <begin position="45"/>
        <end position="65"/>
    </location>
</feature>
<evidence type="ECO:0000313" key="3">
    <source>
        <dbReference type="Proteomes" id="UP000034539"/>
    </source>
</evidence>
<protein>
    <submittedName>
        <fullName evidence="2">Uncharacterized protein</fullName>
    </submittedName>
</protein>
<comment type="caution">
    <text evidence="2">The sequence shown here is derived from an EMBL/GenBank/DDBJ whole genome shotgun (WGS) entry which is preliminary data.</text>
</comment>
<keyword evidence="1" id="KW-0472">Membrane</keyword>
<gene>
    <name evidence="2" type="ORF">UT63_C0078G0007</name>
</gene>
<organism evidence="2 3">
    <name type="scientific">Candidatus Gottesmanbacteria bacterium GW2011_GWC2_39_8</name>
    <dbReference type="NCBI Taxonomy" id="1618450"/>
    <lineage>
        <taxon>Bacteria</taxon>
        <taxon>Candidatus Gottesmaniibacteriota</taxon>
    </lineage>
</organism>
<evidence type="ECO:0000256" key="1">
    <source>
        <dbReference type="SAM" id="Phobius"/>
    </source>
</evidence>
<sequence length="114" mass="12930">MNNLIILGIVILFSLVLGLIKYSSLADQYKGKNWQSKFNEIWNDFVNFLIAGLIGYYFVLVKWPLLQKGEALNTGDFFLFIIFALGLFGHLCVISKNITDGVEEILRGIKKKIA</sequence>
<reference evidence="2 3" key="1">
    <citation type="journal article" date="2015" name="Nature">
        <title>rRNA introns, odd ribosomes, and small enigmatic genomes across a large radiation of phyla.</title>
        <authorList>
            <person name="Brown C.T."/>
            <person name="Hug L.A."/>
            <person name="Thomas B.C."/>
            <person name="Sharon I."/>
            <person name="Castelle C.J."/>
            <person name="Singh A."/>
            <person name="Wilkins M.J."/>
            <person name="Williams K.H."/>
            <person name="Banfield J.F."/>
        </authorList>
    </citation>
    <scope>NUCLEOTIDE SEQUENCE [LARGE SCALE GENOMIC DNA]</scope>
</reference>
<dbReference type="AlphaFoldDB" id="A0A0G0T085"/>
<dbReference type="Proteomes" id="UP000034539">
    <property type="component" value="Unassembled WGS sequence"/>
</dbReference>
<accession>A0A0G0T085</accession>
<feature type="transmembrane region" description="Helical" evidence="1">
    <location>
        <begin position="77"/>
        <end position="98"/>
    </location>
</feature>
<proteinExistence type="predicted"/>